<evidence type="ECO:0000313" key="2">
    <source>
        <dbReference type="EMBL" id="EKX32720.1"/>
    </source>
</evidence>
<dbReference type="EnsemblProtists" id="EKX32720">
    <property type="protein sequence ID" value="EKX32720"/>
    <property type="gene ID" value="GUITHDRAFT_121119"/>
</dbReference>
<dbReference type="Proteomes" id="UP000011087">
    <property type="component" value="Unassembled WGS sequence"/>
</dbReference>
<keyword evidence="1" id="KW-0175">Coiled coil</keyword>
<name>L1IA48_GUITC</name>
<sequence>MMERRGMEKLEDEQDIWDLTHREALENFLEGWQNALIHMATPHANLTRAAEELKDLRLHFNLHLKELESLAAAVDSADGQETSAASEELIGKRDALKEELKEKQATLKQVIDKLRHLQSDLTVLTCATAVQE</sequence>
<evidence type="ECO:0000313" key="4">
    <source>
        <dbReference type="Proteomes" id="UP000011087"/>
    </source>
</evidence>
<dbReference type="PaxDb" id="55529-EKX32720"/>
<reference evidence="3" key="3">
    <citation type="submission" date="2015-06" db="UniProtKB">
        <authorList>
            <consortium name="EnsemblProtists"/>
        </authorList>
    </citation>
    <scope>IDENTIFICATION</scope>
</reference>
<dbReference type="AlphaFoldDB" id="L1IA48"/>
<protein>
    <submittedName>
        <fullName evidence="2 3">Uncharacterized protein</fullName>
    </submittedName>
</protein>
<reference evidence="4" key="2">
    <citation type="submission" date="2012-11" db="EMBL/GenBank/DDBJ databases">
        <authorList>
            <person name="Kuo A."/>
            <person name="Curtis B.A."/>
            <person name="Tanifuji G."/>
            <person name="Burki F."/>
            <person name="Gruber A."/>
            <person name="Irimia M."/>
            <person name="Maruyama S."/>
            <person name="Arias M.C."/>
            <person name="Ball S.G."/>
            <person name="Gile G.H."/>
            <person name="Hirakawa Y."/>
            <person name="Hopkins J.F."/>
            <person name="Rensing S.A."/>
            <person name="Schmutz J."/>
            <person name="Symeonidi A."/>
            <person name="Elias M."/>
            <person name="Eveleigh R.J."/>
            <person name="Herman E.K."/>
            <person name="Klute M.J."/>
            <person name="Nakayama T."/>
            <person name="Obornik M."/>
            <person name="Reyes-Prieto A."/>
            <person name="Armbrust E.V."/>
            <person name="Aves S.J."/>
            <person name="Beiko R.G."/>
            <person name="Coutinho P."/>
            <person name="Dacks J.B."/>
            <person name="Durnford D.G."/>
            <person name="Fast N.M."/>
            <person name="Green B.R."/>
            <person name="Grisdale C."/>
            <person name="Hempe F."/>
            <person name="Henrissat B."/>
            <person name="Hoppner M.P."/>
            <person name="Ishida K.-I."/>
            <person name="Kim E."/>
            <person name="Koreny L."/>
            <person name="Kroth P.G."/>
            <person name="Liu Y."/>
            <person name="Malik S.-B."/>
            <person name="Maier U.G."/>
            <person name="McRose D."/>
            <person name="Mock T."/>
            <person name="Neilson J.A."/>
            <person name="Onodera N.T."/>
            <person name="Poole A.M."/>
            <person name="Pritham E.J."/>
            <person name="Richards T.A."/>
            <person name="Rocap G."/>
            <person name="Roy S.W."/>
            <person name="Sarai C."/>
            <person name="Schaack S."/>
            <person name="Shirato S."/>
            <person name="Slamovits C.H."/>
            <person name="Spencer D.F."/>
            <person name="Suzuki S."/>
            <person name="Worden A.Z."/>
            <person name="Zauner S."/>
            <person name="Barry K."/>
            <person name="Bell C."/>
            <person name="Bharti A.K."/>
            <person name="Crow J.A."/>
            <person name="Grimwood J."/>
            <person name="Kramer R."/>
            <person name="Lindquist E."/>
            <person name="Lucas S."/>
            <person name="Salamov A."/>
            <person name="McFadden G.I."/>
            <person name="Lane C.E."/>
            <person name="Keeling P.J."/>
            <person name="Gray M.W."/>
            <person name="Grigoriev I.V."/>
            <person name="Archibald J.M."/>
        </authorList>
    </citation>
    <scope>NUCLEOTIDE SEQUENCE</scope>
    <source>
        <strain evidence="4">CCMP2712</strain>
    </source>
</reference>
<proteinExistence type="predicted"/>
<organism evidence="2">
    <name type="scientific">Guillardia theta (strain CCMP2712)</name>
    <name type="common">Cryptophyte</name>
    <dbReference type="NCBI Taxonomy" id="905079"/>
    <lineage>
        <taxon>Eukaryota</taxon>
        <taxon>Cryptophyceae</taxon>
        <taxon>Pyrenomonadales</taxon>
        <taxon>Geminigeraceae</taxon>
        <taxon>Guillardia</taxon>
    </lineage>
</organism>
<dbReference type="GeneID" id="17289450"/>
<evidence type="ECO:0000256" key="1">
    <source>
        <dbReference type="SAM" id="Coils"/>
    </source>
</evidence>
<keyword evidence="4" id="KW-1185">Reference proteome</keyword>
<dbReference type="KEGG" id="gtt:GUITHDRAFT_121119"/>
<gene>
    <name evidence="2" type="ORF">GUITHDRAFT_121119</name>
</gene>
<dbReference type="RefSeq" id="XP_005819700.1">
    <property type="nucleotide sequence ID" value="XM_005819643.1"/>
</dbReference>
<accession>L1IA48</accession>
<dbReference type="HOGENOM" id="CLU_1921098_0_0_1"/>
<feature type="coiled-coil region" evidence="1">
    <location>
        <begin position="86"/>
        <end position="120"/>
    </location>
</feature>
<reference evidence="2 4" key="1">
    <citation type="journal article" date="2012" name="Nature">
        <title>Algal genomes reveal evolutionary mosaicism and the fate of nucleomorphs.</title>
        <authorList>
            <consortium name="DOE Joint Genome Institute"/>
            <person name="Curtis B.A."/>
            <person name="Tanifuji G."/>
            <person name="Burki F."/>
            <person name="Gruber A."/>
            <person name="Irimia M."/>
            <person name="Maruyama S."/>
            <person name="Arias M.C."/>
            <person name="Ball S.G."/>
            <person name="Gile G.H."/>
            <person name="Hirakawa Y."/>
            <person name="Hopkins J.F."/>
            <person name="Kuo A."/>
            <person name="Rensing S.A."/>
            <person name="Schmutz J."/>
            <person name="Symeonidi A."/>
            <person name="Elias M."/>
            <person name="Eveleigh R.J."/>
            <person name="Herman E.K."/>
            <person name="Klute M.J."/>
            <person name="Nakayama T."/>
            <person name="Obornik M."/>
            <person name="Reyes-Prieto A."/>
            <person name="Armbrust E.V."/>
            <person name="Aves S.J."/>
            <person name="Beiko R.G."/>
            <person name="Coutinho P."/>
            <person name="Dacks J.B."/>
            <person name="Durnford D.G."/>
            <person name="Fast N.M."/>
            <person name="Green B.R."/>
            <person name="Grisdale C.J."/>
            <person name="Hempel F."/>
            <person name="Henrissat B."/>
            <person name="Hoppner M.P."/>
            <person name="Ishida K."/>
            <person name="Kim E."/>
            <person name="Koreny L."/>
            <person name="Kroth P.G."/>
            <person name="Liu Y."/>
            <person name="Malik S.B."/>
            <person name="Maier U.G."/>
            <person name="McRose D."/>
            <person name="Mock T."/>
            <person name="Neilson J.A."/>
            <person name="Onodera N.T."/>
            <person name="Poole A.M."/>
            <person name="Pritham E.J."/>
            <person name="Richards T.A."/>
            <person name="Rocap G."/>
            <person name="Roy S.W."/>
            <person name="Sarai C."/>
            <person name="Schaack S."/>
            <person name="Shirato S."/>
            <person name="Slamovits C.H."/>
            <person name="Spencer D.F."/>
            <person name="Suzuki S."/>
            <person name="Worden A.Z."/>
            <person name="Zauner S."/>
            <person name="Barry K."/>
            <person name="Bell C."/>
            <person name="Bharti A.K."/>
            <person name="Crow J.A."/>
            <person name="Grimwood J."/>
            <person name="Kramer R."/>
            <person name="Lindquist E."/>
            <person name="Lucas S."/>
            <person name="Salamov A."/>
            <person name="McFadden G.I."/>
            <person name="Lane C.E."/>
            <person name="Keeling P.J."/>
            <person name="Gray M.W."/>
            <person name="Grigoriev I.V."/>
            <person name="Archibald J.M."/>
        </authorList>
    </citation>
    <scope>NUCLEOTIDE SEQUENCE</scope>
    <source>
        <strain evidence="2 4">CCMP2712</strain>
    </source>
</reference>
<dbReference type="EMBL" id="JH993175">
    <property type="protein sequence ID" value="EKX32720.1"/>
    <property type="molecule type" value="Genomic_DNA"/>
</dbReference>
<evidence type="ECO:0000313" key="3">
    <source>
        <dbReference type="EnsemblProtists" id="EKX32720"/>
    </source>
</evidence>